<organism evidence="2 3">
    <name type="scientific">Oryza sativa subsp. japonica</name>
    <name type="common">Rice</name>
    <dbReference type="NCBI Taxonomy" id="39947"/>
    <lineage>
        <taxon>Eukaryota</taxon>
        <taxon>Viridiplantae</taxon>
        <taxon>Streptophyta</taxon>
        <taxon>Embryophyta</taxon>
        <taxon>Tracheophyta</taxon>
        <taxon>Spermatophyta</taxon>
        <taxon>Magnoliopsida</taxon>
        <taxon>Liliopsida</taxon>
        <taxon>Poales</taxon>
        <taxon>Poaceae</taxon>
        <taxon>BOP clade</taxon>
        <taxon>Oryzoideae</taxon>
        <taxon>Oryzeae</taxon>
        <taxon>Oryzinae</taxon>
        <taxon>Oryza</taxon>
        <taxon>Oryza sativa</taxon>
    </lineage>
</organism>
<evidence type="ECO:0000313" key="2">
    <source>
        <dbReference type="EMBL" id="BAD38074.1"/>
    </source>
</evidence>
<protein>
    <submittedName>
        <fullName evidence="2">Uncharacterized protein</fullName>
    </submittedName>
</protein>
<gene>
    <name evidence="2" type="primary">P0046G12.18</name>
</gene>
<dbReference type="AlphaFoldDB" id="Q67UU5"/>
<reference evidence="3" key="2">
    <citation type="journal article" date="2008" name="Nucleic Acids Res.">
        <title>The rice annotation project database (RAP-DB): 2008 update.</title>
        <authorList>
            <consortium name="The rice annotation project (RAP)"/>
        </authorList>
    </citation>
    <scope>GENOME REANNOTATION</scope>
    <source>
        <strain evidence="3">cv. Nipponbare</strain>
    </source>
</reference>
<feature type="region of interest" description="Disordered" evidence="1">
    <location>
        <begin position="1"/>
        <end position="75"/>
    </location>
</feature>
<evidence type="ECO:0000313" key="3">
    <source>
        <dbReference type="Proteomes" id="UP000000763"/>
    </source>
</evidence>
<sequence>MLTPDKGSRKRQITIIQRDSTLPKEARARHPPRFTESLKRPTASSASHRTSNAATPAADEDRVNHPEKKTKPHMSRCGTTLYYVLTRSSVRASLPLPRRRGRGRAIEFEASEWRHVWWAGRCGRRHMARQVDASGTRHLDVQATIRESINSFTKSSSVN</sequence>
<accession>Q67UU5</accession>
<dbReference type="EMBL" id="AP005419">
    <property type="protein sequence ID" value="BAD38074.1"/>
    <property type="molecule type" value="Genomic_DNA"/>
</dbReference>
<feature type="compositionally biased region" description="Polar residues" evidence="1">
    <location>
        <begin position="42"/>
        <end position="54"/>
    </location>
</feature>
<reference evidence="3" key="1">
    <citation type="journal article" date="2005" name="Nature">
        <title>The map-based sequence of the rice genome.</title>
        <authorList>
            <consortium name="International rice genome sequencing project (IRGSP)"/>
            <person name="Matsumoto T."/>
            <person name="Wu J."/>
            <person name="Kanamori H."/>
            <person name="Katayose Y."/>
            <person name="Fujisawa M."/>
            <person name="Namiki N."/>
            <person name="Mizuno H."/>
            <person name="Yamamoto K."/>
            <person name="Antonio B.A."/>
            <person name="Baba T."/>
            <person name="Sakata K."/>
            <person name="Nagamura Y."/>
            <person name="Aoki H."/>
            <person name="Arikawa K."/>
            <person name="Arita K."/>
            <person name="Bito T."/>
            <person name="Chiden Y."/>
            <person name="Fujitsuka N."/>
            <person name="Fukunaka R."/>
            <person name="Hamada M."/>
            <person name="Harada C."/>
            <person name="Hayashi A."/>
            <person name="Hijishita S."/>
            <person name="Honda M."/>
            <person name="Hosokawa S."/>
            <person name="Ichikawa Y."/>
            <person name="Idonuma A."/>
            <person name="Iijima M."/>
            <person name="Ikeda M."/>
            <person name="Ikeno M."/>
            <person name="Ito K."/>
            <person name="Ito S."/>
            <person name="Ito T."/>
            <person name="Ito Y."/>
            <person name="Ito Y."/>
            <person name="Iwabuchi A."/>
            <person name="Kamiya K."/>
            <person name="Karasawa W."/>
            <person name="Kurita K."/>
            <person name="Katagiri S."/>
            <person name="Kikuta A."/>
            <person name="Kobayashi H."/>
            <person name="Kobayashi N."/>
            <person name="Machita K."/>
            <person name="Maehara T."/>
            <person name="Masukawa M."/>
            <person name="Mizubayashi T."/>
            <person name="Mukai Y."/>
            <person name="Nagasaki H."/>
            <person name="Nagata Y."/>
            <person name="Naito S."/>
            <person name="Nakashima M."/>
            <person name="Nakama Y."/>
            <person name="Nakamichi Y."/>
            <person name="Nakamura M."/>
            <person name="Meguro A."/>
            <person name="Negishi M."/>
            <person name="Ohta I."/>
            <person name="Ohta T."/>
            <person name="Okamoto M."/>
            <person name="Ono N."/>
            <person name="Saji S."/>
            <person name="Sakaguchi M."/>
            <person name="Sakai K."/>
            <person name="Shibata M."/>
            <person name="Shimokawa T."/>
            <person name="Song J."/>
            <person name="Takazaki Y."/>
            <person name="Terasawa K."/>
            <person name="Tsugane M."/>
            <person name="Tsuji K."/>
            <person name="Ueda S."/>
            <person name="Waki K."/>
            <person name="Yamagata H."/>
            <person name="Yamamoto M."/>
            <person name="Yamamoto S."/>
            <person name="Yamane H."/>
            <person name="Yoshiki S."/>
            <person name="Yoshihara R."/>
            <person name="Yukawa K."/>
            <person name="Zhong H."/>
            <person name="Yano M."/>
            <person name="Yuan Q."/>
            <person name="Ouyang S."/>
            <person name="Liu J."/>
            <person name="Jones K.M."/>
            <person name="Gansberger K."/>
            <person name="Moffat K."/>
            <person name="Hill J."/>
            <person name="Bera J."/>
            <person name="Fadrosh D."/>
            <person name="Jin S."/>
            <person name="Johri S."/>
            <person name="Kim M."/>
            <person name="Overton L."/>
            <person name="Reardon M."/>
            <person name="Tsitrin T."/>
            <person name="Vuong H."/>
            <person name="Weaver B."/>
            <person name="Ciecko A."/>
            <person name="Tallon L."/>
            <person name="Jackson J."/>
            <person name="Pai G."/>
            <person name="Aken S.V."/>
            <person name="Utterback T."/>
            <person name="Reidmuller S."/>
            <person name="Feldblyum T."/>
            <person name="Hsiao J."/>
            <person name="Zismann V."/>
            <person name="Iobst S."/>
            <person name="de Vazeille A.R."/>
            <person name="Buell C.R."/>
            <person name="Ying K."/>
            <person name="Li Y."/>
            <person name="Lu T."/>
            <person name="Huang Y."/>
            <person name="Zhao Q."/>
            <person name="Feng Q."/>
            <person name="Zhang L."/>
            <person name="Zhu J."/>
            <person name="Weng Q."/>
            <person name="Mu J."/>
            <person name="Lu Y."/>
            <person name="Fan D."/>
            <person name="Liu Y."/>
            <person name="Guan J."/>
            <person name="Zhang Y."/>
            <person name="Yu S."/>
            <person name="Liu X."/>
            <person name="Zhang Y."/>
            <person name="Hong G."/>
            <person name="Han B."/>
            <person name="Choisne N."/>
            <person name="Demange N."/>
            <person name="Orjeda G."/>
            <person name="Samain S."/>
            <person name="Cattolico L."/>
            <person name="Pelletier E."/>
            <person name="Couloux A."/>
            <person name="Segurens B."/>
            <person name="Wincker P."/>
            <person name="D'Hont A."/>
            <person name="Scarpelli C."/>
            <person name="Weissenbach J."/>
            <person name="Salanoubat M."/>
            <person name="Quetier F."/>
            <person name="Yu Y."/>
            <person name="Kim H.R."/>
            <person name="Rambo T."/>
            <person name="Currie J."/>
            <person name="Collura K."/>
            <person name="Luo M."/>
            <person name="Yang T."/>
            <person name="Ammiraju J.S.S."/>
            <person name="Engler F."/>
            <person name="Soderlund C."/>
            <person name="Wing R.A."/>
            <person name="Palmer L.E."/>
            <person name="de la Bastide M."/>
            <person name="Spiegel L."/>
            <person name="Nascimento L."/>
            <person name="Zutavern T."/>
            <person name="O'Shaughnessy A."/>
            <person name="Dike S."/>
            <person name="Dedhia N."/>
            <person name="Preston R."/>
            <person name="Balija V."/>
            <person name="McCombie W.R."/>
            <person name="Chow T."/>
            <person name="Chen H."/>
            <person name="Chung M."/>
            <person name="Chen C."/>
            <person name="Shaw J."/>
            <person name="Wu H."/>
            <person name="Hsiao K."/>
            <person name="Chao Y."/>
            <person name="Chu M."/>
            <person name="Cheng C."/>
            <person name="Hour A."/>
            <person name="Lee P."/>
            <person name="Lin S."/>
            <person name="Lin Y."/>
            <person name="Liou J."/>
            <person name="Liu S."/>
            <person name="Hsing Y."/>
            <person name="Raghuvanshi S."/>
            <person name="Mohanty A."/>
            <person name="Bharti A.K."/>
            <person name="Gaur A."/>
            <person name="Gupta V."/>
            <person name="Kumar D."/>
            <person name="Ravi V."/>
            <person name="Vij S."/>
            <person name="Kapur A."/>
            <person name="Khurana P."/>
            <person name="Khurana P."/>
            <person name="Khurana J.P."/>
            <person name="Tyagi A.K."/>
            <person name="Gaikwad K."/>
            <person name="Singh A."/>
            <person name="Dalal V."/>
            <person name="Srivastava S."/>
            <person name="Dixit A."/>
            <person name="Pal A.K."/>
            <person name="Ghazi I.A."/>
            <person name="Yadav M."/>
            <person name="Pandit A."/>
            <person name="Bhargava A."/>
            <person name="Sureshbabu K."/>
            <person name="Batra K."/>
            <person name="Sharma T.R."/>
            <person name="Mohapatra T."/>
            <person name="Singh N.K."/>
            <person name="Messing J."/>
            <person name="Nelson A.B."/>
            <person name="Fuks G."/>
            <person name="Kavchok S."/>
            <person name="Keizer G."/>
            <person name="Linton E."/>
            <person name="Llaca V."/>
            <person name="Song R."/>
            <person name="Tanyolac B."/>
            <person name="Young S."/>
            <person name="Ho-Il K."/>
            <person name="Hahn J.H."/>
            <person name="Sangsakoo G."/>
            <person name="Vanavichit A."/>
            <person name="de Mattos Luiz.A.T."/>
            <person name="Zimmer P.D."/>
            <person name="Malone G."/>
            <person name="Dellagostin O."/>
            <person name="de Oliveira A.C."/>
            <person name="Bevan M."/>
            <person name="Bancroft I."/>
            <person name="Minx P."/>
            <person name="Cordum H."/>
            <person name="Wilson R."/>
            <person name="Cheng Z."/>
            <person name="Jin W."/>
            <person name="Jiang J."/>
            <person name="Leong S.A."/>
            <person name="Iwama H."/>
            <person name="Gojobori T."/>
            <person name="Itoh T."/>
            <person name="Niimura Y."/>
            <person name="Fujii Y."/>
            <person name="Habara T."/>
            <person name="Sakai H."/>
            <person name="Sato Y."/>
            <person name="Wilson G."/>
            <person name="Kumar K."/>
            <person name="McCouch S."/>
            <person name="Juretic N."/>
            <person name="Hoen D."/>
            <person name="Wright S."/>
            <person name="Bruskiewich R."/>
            <person name="Bureau T."/>
            <person name="Miyao A."/>
            <person name="Hirochika H."/>
            <person name="Nishikawa T."/>
            <person name="Kadowaki K."/>
            <person name="Sugiura M."/>
            <person name="Burr B."/>
            <person name="Sasaki T."/>
        </authorList>
    </citation>
    <scope>NUCLEOTIDE SEQUENCE [LARGE SCALE GENOMIC DNA]</scope>
    <source>
        <strain evidence="3">cv. Nipponbare</strain>
    </source>
</reference>
<evidence type="ECO:0000256" key="1">
    <source>
        <dbReference type="SAM" id="MobiDB-lite"/>
    </source>
</evidence>
<name>Q67UU5_ORYSJ</name>
<proteinExistence type="predicted"/>
<feature type="compositionally biased region" description="Basic and acidic residues" evidence="1">
    <location>
        <begin position="59"/>
        <end position="69"/>
    </location>
</feature>
<dbReference type="Proteomes" id="UP000000763">
    <property type="component" value="Chromosome 9"/>
</dbReference>